<reference evidence="2" key="1">
    <citation type="submission" date="2020-06" db="EMBL/GenBank/DDBJ databases">
        <title>Whole Genome Sequence of Bradyrhizobium sp. Strain 1S1.</title>
        <authorList>
            <person name="Bromfield E.S.P."/>
            <person name="Cloutier S."/>
        </authorList>
    </citation>
    <scope>NUCLEOTIDE SEQUENCE [LARGE SCALE GENOMIC DNA]</scope>
    <source>
        <strain evidence="2">1S1</strain>
    </source>
</reference>
<comment type="caution">
    <text evidence="2">The sequence shown here is derived from an EMBL/GenBank/DDBJ whole genome shotgun (WGS) entry which is preliminary data.</text>
</comment>
<sequence length="162" mass="16851">MATDVLILGGFAFEDFSVPNEMPGGGNQAMVVHKLPGGSRVIDTLGPDDAPVAFTGQMFADNAFDQALALDAMRVAGEVIPLIWGGQTKQVVIEKFTFKVKRFPNWVTYDISCVVAQDPTQGDLTAVDSSVDSNVSSDLSSASSAATDPFGGATVPAGTPPI</sequence>
<evidence type="ECO:0000256" key="1">
    <source>
        <dbReference type="SAM" id="MobiDB-lite"/>
    </source>
</evidence>
<feature type="region of interest" description="Disordered" evidence="1">
    <location>
        <begin position="138"/>
        <end position="162"/>
    </location>
</feature>
<protein>
    <recommendedName>
        <fullName evidence="3">Phage tail protein</fullName>
    </recommendedName>
</protein>
<dbReference type="AlphaFoldDB" id="A0A974A363"/>
<proteinExistence type="predicted"/>
<name>A0A974A363_9BRAD</name>
<dbReference type="EMBL" id="JAAOLE020000001">
    <property type="protein sequence ID" value="NVI46347.1"/>
    <property type="molecule type" value="Genomic_DNA"/>
</dbReference>
<evidence type="ECO:0000313" key="2">
    <source>
        <dbReference type="EMBL" id="NVI46347.1"/>
    </source>
</evidence>
<organism evidence="2">
    <name type="scientific">Bradyrhizobium septentrionale</name>
    <dbReference type="NCBI Taxonomy" id="1404411"/>
    <lineage>
        <taxon>Bacteria</taxon>
        <taxon>Pseudomonadati</taxon>
        <taxon>Pseudomonadota</taxon>
        <taxon>Alphaproteobacteria</taxon>
        <taxon>Hyphomicrobiales</taxon>
        <taxon>Nitrobacteraceae</taxon>
        <taxon>Bradyrhizobium</taxon>
    </lineage>
</organism>
<accession>A0A974A363</accession>
<dbReference type="RefSeq" id="WP_166205673.1">
    <property type="nucleotide sequence ID" value="NZ_CP088285.1"/>
</dbReference>
<evidence type="ECO:0008006" key="3">
    <source>
        <dbReference type="Google" id="ProtNLM"/>
    </source>
</evidence>
<gene>
    <name evidence="2" type="ORF">HAP48_025985</name>
</gene>